<dbReference type="GO" id="GO:0051144">
    <property type="term" value="P:1,2-propanediol catabolic process"/>
    <property type="evidence" value="ECO:0007669"/>
    <property type="project" value="UniProtKB-UniPathway"/>
</dbReference>
<dbReference type="NCBIfam" id="NF011652">
    <property type="entry name" value="PRK15070.1"/>
    <property type="match status" value="1"/>
</dbReference>
<reference evidence="13 16" key="2">
    <citation type="submission" date="2023-11" db="EMBL/GenBank/DDBJ databases">
        <title>Plant-associative lifestyle of Vibrio porteresiae and its evolutionary dynamics.</title>
        <authorList>
            <person name="Rameshkumar N."/>
            <person name="Kirti K."/>
        </authorList>
    </citation>
    <scope>NUCLEOTIDE SEQUENCE [LARGE SCALE GENOMIC DNA]</scope>
    <source>
        <strain evidence="13 16">MSSRF38</strain>
    </source>
</reference>
<keyword evidence="7" id="KW-0479">Metal-binding</keyword>
<dbReference type="PIRSF" id="PIRSF010130">
    <property type="entry name" value="PduL"/>
    <property type="match status" value="1"/>
</dbReference>
<comment type="similarity">
    <text evidence="3 12">Belongs to the PduL family.</text>
</comment>
<comment type="catalytic activity">
    <reaction evidence="12">
        <text>propanoyl-CoA + phosphate = propanoyl phosphate + CoA</text>
        <dbReference type="Rhea" id="RHEA:28046"/>
        <dbReference type="ChEBI" id="CHEBI:43474"/>
        <dbReference type="ChEBI" id="CHEBI:57287"/>
        <dbReference type="ChEBI" id="CHEBI:57392"/>
        <dbReference type="ChEBI" id="CHEBI:58933"/>
        <dbReference type="EC" id="2.3.1.222"/>
    </reaction>
</comment>
<evidence type="ECO:0000313" key="16">
    <source>
        <dbReference type="Proteomes" id="UP001283366"/>
    </source>
</evidence>
<evidence type="ECO:0000256" key="10">
    <source>
        <dbReference type="ARBA" id="ARBA00024322"/>
    </source>
</evidence>
<evidence type="ECO:0000256" key="9">
    <source>
        <dbReference type="ARBA" id="ARBA00023315"/>
    </source>
</evidence>
<evidence type="ECO:0000313" key="14">
    <source>
        <dbReference type="EMBL" id="SMS02612.1"/>
    </source>
</evidence>
<dbReference type="Proteomes" id="UP001283366">
    <property type="component" value="Unassembled WGS sequence"/>
</dbReference>
<dbReference type="Proteomes" id="UP000196125">
    <property type="component" value="Unassembled WGS sequence"/>
</dbReference>
<comment type="function">
    <text evidence="12">Involved in 1,2-propanediol (1,2-PD) degradation by catalyzing the conversion of propanoyl-CoA to propanoyl-phosphate.</text>
</comment>
<organism evidence="14 15">
    <name type="scientific">Vibrio mangrovi</name>
    <dbReference type="NCBI Taxonomy" id="474394"/>
    <lineage>
        <taxon>Bacteria</taxon>
        <taxon>Pseudomonadati</taxon>
        <taxon>Pseudomonadota</taxon>
        <taxon>Gammaproteobacteria</taxon>
        <taxon>Vibrionales</taxon>
        <taxon>Vibrionaceae</taxon>
        <taxon>Vibrio</taxon>
    </lineage>
</organism>
<sequence>MDIGEVKQTVRDVLTEMRLRPIPLGISNRHLHLSQQDYDLLFPNQPMAVRNTLKQPGQYAAAQTVTLAGPKGQLERVRILGPVRSTTQVEISKTDARTLGIQAPIRLSGDLAGTPGIRLITPDAELQLNQGVIVALRHIHMSPLDALIYGVRHGDSVAVAIEGTHRNSVFEEVSVRVSPDMVLEMHLDTDEANAADADNPKAYARILGR</sequence>
<evidence type="ECO:0000256" key="3">
    <source>
        <dbReference type="ARBA" id="ARBA00007342"/>
    </source>
</evidence>
<keyword evidence="6 12" id="KW-0808">Transferase</keyword>
<dbReference type="AlphaFoldDB" id="A0A1Y6J1M9"/>
<reference evidence="14 15" key="1">
    <citation type="submission" date="2017-05" db="EMBL/GenBank/DDBJ databases">
        <authorList>
            <person name="Song R."/>
            <person name="Chenine A.L."/>
            <person name="Ruprecht R.M."/>
        </authorList>
    </citation>
    <scope>NUCLEOTIDE SEQUENCE [LARGE SCALE GENOMIC DNA]</scope>
    <source>
        <strain evidence="14 15">CECT 7927</strain>
    </source>
</reference>
<name>A0A1Y6J1M9_9VIBR</name>
<dbReference type="PANTHER" id="PTHR39453">
    <property type="entry name" value="PHOSPHATE PROPANOYLTRANSFERASE"/>
    <property type="match status" value="1"/>
</dbReference>
<dbReference type="RefSeq" id="WP_087482617.1">
    <property type="nucleotide sequence ID" value="NZ_AP024884.1"/>
</dbReference>
<evidence type="ECO:0000256" key="11">
    <source>
        <dbReference type="ARBA" id="ARBA00024446"/>
    </source>
</evidence>
<evidence type="ECO:0000313" key="13">
    <source>
        <dbReference type="EMBL" id="MDW6005178.1"/>
    </source>
</evidence>
<evidence type="ECO:0000256" key="1">
    <source>
        <dbReference type="ARBA" id="ARBA00001947"/>
    </source>
</evidence>
<evidence type="ECO:0000313" key="15">
    <source>
        <dbReference type="Proteomes" id="UP000196125"/>
    </source>
</evidence>
<dbReference type="EC" id="2.3.1.222" evidence="4 12"/>
<keyword evidence="9 12" id="KW-0012">Acyltransferase</keyword>
<comment type="subcellular location">
    <subcellularLocation>
        <location evidence="10">Bacterial microcompartment</location>
    </subcellularLocation>
</comment>
<dbReference type="InterPro" id="IPR008300">
    <property type="entry name" value="PTAC"/>
</dbReference>
<dbReference type="EMBL" id="FXXI01000011">
    <property type="protein sequence ID" value="SMS02612.1"/>
    <property type="molecule type" value="Genomic_DNA"/>
</dbReference>
<evidence type="ECO:0000256" key="8">
    <source>
        <dbReference type="ARBA" id="ARBA00022833"/>
    </source>
</evidence>
<accession>A0A1Y6J1M9</accession>
<dbReference type="OrthoDB" id="9784365at2"/>
<evidence type="ECO:0000256" key="4">
    <source>
        <dbReference type="ARBA" id="ARBA00012206"/>
    </source>
</evidence>
<dbReference type="PANTHER" id="PTHR39453:SF1">
    <property type="entry name" value="PHOSPHATE PROPANOYLTRANSFERASE"/>
    <property type="match status" value="1"/>
</dbReference>
<dbReference type="GO" id="GO:0046872">
    <property type="term" value="F:metal ion binding"/>
    <property type="evidence" value="ECO:0007669"/>
    <property type="project" value="UniProtKB-KW"/>
</dbReference>
<dbReference type="EMBL" id="JAWRCO010000002">
    <property type="protein sequence ID" value="MDW6005178.1"/>
    <property type="molecule type" value="Genomic_DNA"/>
</dbReference>
<keyword evidence="8" id="KW-0862">Zinc</keyword>
<dbReference type="Pfam" id="PF06130">
    <property type="entry name" value="PTAC"/>
    <property type="match status" value="1"/>
</dbReference>
<evidence type="ECO:0000256" key="2">
    <source>
        <dbReference type="ARBA" id="ARBA00004836"/>
    </source>
</evidence>
<gene>
    <name evidence="14" type="primary">pduL</name>
    <name evidence="13" type="ORF">SBX37_20135</name>
    <name evidence="14" type="ORF">VIM7927_03946</name>
</gene>
<proteinExistence type="inferred from homology"/>
<dbReference type="GO" id="GO:0016747">
    <property type="term" value="F:acyltransferase activity, transferring groups other than amino-acyl groups"/>
    <property type="evidence" value="ECO:0007669"/>
    <property type="project" value="InterPro"/>
</dbReference>
<dbReference type="GO" id="GO:0031469">
    <property type="term" value="C:bacterial microcompartment"/>
    <property type="evidence" value="ECO:0007669"/>
    <property type="project" value="UniProtKB-SubCell"/>
</dbReference>
<keyword evidence="16" id="KW-1185">Reference proteome</keyword>
<dbReference type="UniPathway" id="UPA00621"/>
<evidence type="ECO:0000256" key="7">
    <source>
        <dbReference type="ARBA" id="ARBA00022723"/>
    </source>
</evidence>
<evidence type="ECO:0000256" key="6">
    <source>
        <dbReference type="ARBA" id="ARBA00022679"/>
    </source>
</evidence>
<keyword evidence="11" id="KW-1283">Bacterial microcompartment</keyword>
<comment type="cofactor">
    <cofactor evidence="1">
        <name>Zn(2+)</name>
        <dbReference type="ChEBI" id="CHEBI:29105"/>
    </cofactor>
</comment>
<comment type="pathway">
    <text evidence="2 12">Polyol metabolism; 1,2-propanediol degradation.</text>
</comment>
<evidence type="ECO:0000256" key="12">
    <source>
        <dbReference type="PIRNR" id="PIRNR010130"/>
    </source>
</evidence>
<protein>
    <recommendedName>
        <fullName evidence="5 12">Phosphate propanoyltransferase</fullName>
        <ecNumber evidence="4 12">2.3.1.222</ecNumber>
    </recommendedName>
</protein>
<evidence type="ECO:0000256" key="5">
    <source>
        <dbReference type="ARBA" id="ARBA00020837"/>
    </source>
</evidence>